<dbReference type="Gene3D" id="3.40.50.1000">
    <property type="entry name" value="HAD superfamily/HAD-like"/>
    <property type="match status" value="1"/>
</dbReference>
<dbReference type="KEGG" id="fwa:DCMF_21325"/>
<evidence type="ECO:0000313" key="2">
    <source>
        <dbReference type="EMBL" id="ATW26963.1"/>
    </source>
</evidence>
<dbReference type="Gene3D" id="3.40.630.30">
    <property type="match status" value="1"/>
</dbReference>
<dbReference type="InterPro" id="IPR036514">
    <property type="entry name" value="SGNH_hydro_sf"/>
</dbReference>
<dbReference type="OrthoDB" id="323926at2"/>
<dbReference type="InterPro" id="IPR004274">
    <property type="entry name" value="FCP1_dom"/>
</dbReference>
<reference evidence="2 3" key="1">
    <citation type="submission" date="2016-10" db="EMBL/GenBank/DDBJ databases">
        <title>Complete Genome Sequence of Peptococcaceae strain DCMF.</title>
        <authorList>
            <person name="Edwards R.J."/>
            <person name="Holland S.I."/>
            <person name="Deshpande N.P."/>
            <person name="Wong Y.K."/>
            <person name="Ertan H."/>
            <person name="Manefield M."/>
            <person name="Russell T.L."/>
            <person name="Lee M.J."/>
        </authorList>
    </citation>
    <scope>NUCLEOTIDE SEQUENCE [LARGE SCALE GENOMIC DNA]</scope>
    <source>
        <strain evidence="2 3">DCMF</strain>
    </source>
</reference>
<dbReference type="Proteomes" id="UP000323521">
    <property type="component" value="Chromosome"/>
</dbReference>
<dbReference type="Pfam" id="PF21211">
    <property type="entry name" value="FkbH_N"/>
    <property type="match status" value="1"/>
</dbReference>
<sequence>MKASINIAFLGNCTTDYLARFLKEECKKNDIGANIYNCPYNQYHQETLNTESGFYRSQPELTVLFLEGSELFPDWYTFTTLTSSPEKKYALMESIFESITAVVDSIHTNSATKIILHNFKIPYFSPLGILDSKNYPGLKDMIALLNLKLGEWAKDKDYVYLFDYGGLCAHFGYENATDPKMYYIAKNTISFPFTKILVREYMRYIAPFKFMTKKCLVLDLDNTLWGGVAGEDGISGIKLDLAGPGKSFYDFQREILNLYHKGIILAVNSKNNAEDALEIIENHPHMVLRKHHFSSLRMNWQDKVANIKEIAQELNIGMDSMVFFDDNPVEREYVKSMLPEVTVADVPDDTSKYADTLKKMIEFEFFKITDEDLNRNQMYEANQKRLESQQQFQNLEDYLASLQIKVILQHANSFSIPRIAQLTQKTNQFNMTTKRYTQTEIENMARSNNFLVFSCTVLDKFGDNGIVGVCIIELKDDTAHIDTFLMSCRVLGRNVEYALMNKIVSLLKEKGIKTVFGLYLRTEKNRANENFYAQAGFSPESVNEKGTLYRISTEQKLEHIPYIDFVLENEE</sequence>
<gene>
    <name evidence="2" type="ORF">DCMF_21325</name>
</gene>
<dbReference type="AlphaFoldDB" id="A0A3G1KWQ0"/>
<dbReference type="PROSITE" id="PS51186">
    <property type="entry name" value="GNAT"/>
    <property type="match status" value="1"/>
</dbReference>
<dbReference type="Pfam" id="PF03031">
    <property type="entry name" value="NIF"/>
    <property type="match status" value="1"/>
</dbReference>
<dbReference type="NCBIfam" id="TIGR01681">
    <property type="entry name" value="HAD-SF-IIIC"/>
    <property type="match status" value="1"/>
</dbReference>
<keyword evidence="3" id="KW-1185">Reference proteome</keyword>
<dbReference type="SUPFAM" id="SSF56784">
    <property type="entry name" value="HAD-like"/>
    <property type="match status" value="1"/>
</dbReference>
<dbReference type="InterPro" id="IPR049369">
    <property type="entry name" value="BF1531-like_N"/>
</dbReference>
<organism evidence="2 3">
    <name type="scientific">Formimonas warabiya</name>
    <dbReference type="NCBI Taxonomy" id="1761012"/>
    <lineage>
        <taxon>Bacteria</taxon>
        <taxon>Bacillati</taxon>
        <taxon>Bacillota</taxon>
        <taxon>Clostridia</taxon>
        <taxon>Eubacteriales</taxon>
        <taxon>Peptococcaceae</taxon>
        <taxon>Candidatus Formimonas</taxon>
    </lineage>
</organism>
<evidence type="ECO:0000259" key="1">
    <source>
        <dbReference type="PROSITE" id="PS51186"/>
    </source>
</evidence>
<dbReference type="GO" id="GO:0016747">
    <property type="term" value="F:acyltransferase activity, transferring groups other than amino-acyl groups"/>
    <property type="evidence" value="ECO:0007669"/>
    <property type="project" value="InterPro"/>
</dbReference>
<dbReference type="InterPro" id="IPR023214">
    <property type="entry name" value="HAD_sf"/>
</dbReference>
<accession>A0A3G1KWQ0</accession>
<feature type="domain" description="N-acetyltransferase" evidence="1">
    <location>
        <begin position="406"/>
        <end position="558"/>
    </location>
</feature>
<dbReference type="InterPro" id="IPR036412">
    <property type="entry name" value="HAD-like_sf"/>
</dbReference>
<proteinExistence type="predicted"/>
<dbReference type="InterPro" id="IPR016181">
    <property type="entry name" value="Acyl_CoA_acyltransferase"/>
</dbReference>
<dbReference type="InterPro" id="IPR000182">
    <property type="entry name" value="GNAT_dom"/>
</dbReference>
<name>A0A3G1KWQ0_FORW1</name>
<protein>
    <recommendedName>
        <fullName evidence="1">N-acetyltransferase domain-containing protein</fullName>
    </recommendedName>
</protein>
<dbReference type="Pfam" id="PF00583">
    <property type="entry name" value="Acetyltransf_1"/>
    <property type="match status" value="1"/>
</dbReference>
<dbReference type="EMBL" id="CP017634">
    <property type="protein sequence ID" value="ATW26963.1"/>
    <property type="molecule type" value="Genomic_DNA"/>
</dbReference>
<evidence type="ECO:0000313" key="3">
    <source>
        <dbReference type="Proteomes" id="UP000323521"/>
    </source>
</evidence>
<dbReference type="NCBIfam" id="TIGR01686">
    <property type="entry name" value="FkbH"/>
    <property type="match status" value="1"/>
</dbReference>
<dbReference type="Gene3D" id="3.40.50.1110">
    <property type="entry name" value="SGNH hydrolase"/>
    <property type="match status" value="1"/>
</dbReference>
<dbReference type="InterPro" id="IPR010037">
    <property type="entry name" value="FkbH_domain"/>
</dbReference>
<dbReference type="RefSeq" id="WP_148136294.1">
    <property type="nucleotide sequence ID" value="NZ_CP017634.1"/>
</dbReference>
<dbReference type="InterPro" id="IPR010033">
    <property type="entry name" value="HAD_SF_ppase_IIIC"/>
</dbReference>
<dbReference type="SUPFAM" id="SSF55729">
    <property type="entry name" value="Acyl-CoA N-acyltransferases (Nat)"/>
    <property type="match status" value="1"/>
</dbReference>